<proteinExistence type="predicted"/>
<feature type="signal peptide" evidence="1">
    <location>
        <begin position="1"/>
        <end position="27"/>
    </location>
</feature>
<protein>
    <recommendedName>
        <fullName evidence="4">LppX_LprAFG lipoprotein</fullName>
    </recommendedName>
</protein>
<accession>A0A6H9YI75</accession>
<dbReference type="PROSITE" id="PS51257">
    <property type="entry name" value="PROKAR_LIPOPROTEIN"/>
    <property type="match status" value="1"/>
</dbReference>
<sequence>MPKHSGATRARLYVAVGALALPLAVGACDAGSTGKTAPTVTVTATPPQTAAQIATKAQGAFTKAPNVRVRGKVKTEKGRITLDYSVRGKNSKGKISGPLTSKKSTTTQFVIIGDKHYTRGSEVIVGDGPKPPASLLKKLKNQWTVMRGKDMGVLGSFATNTMIFGPAGTGETLSLGPGRDFEGKPAFDLTDGEGTHLWISSQGEPLPLAVTNDKSPADRLVFAYGQAERITAPANAVDFSKQGFQLP</sequence>
<dbReference type="Proteomes" id="UP000468735">
    <property type="component" value="Unassembled WGS sequence"/>
</dbReference>
<dbReference type="EMBL" id="WBMT01000029">
    <property type="protein sequence ID" value="KAB2340611.1"/>
    <property type="molecule type" value="Genomic_DNA"/>
</dbReference>
<comment type="caution">
    <text evidence="2">The sequence shown here is derived from an EMBL/GenBank/DDBJ whole genome shotgun (WGS) entry which is preliminary data.</text>
</comment>
<reference evidence="2 3" key="1">
    <citation type="submission" date="2019-09" db="EMBL/GenBank/DDBJ databases">
        <title>Actinomadura physcomitrii sp. nov., a novel actinomycete isolated from moss [Physcomitrium sphaericum (Ludw) Fuernr].</title>
        <authorList>
            <person name="Zhuang X."/>
            <person name="Liu C."/>
        </authorList>
    </citation>
    <scope>NUCLEOTIDE SEQUENCE [LARGE SCALE GENOMIC DNA]</scope>
    <source>
        <strain evidence="2 3">HMC1</strain>
    </source>
</reference>
<evidence type="ECO:0000313" key="2">
    <source>
        <dbReference type="EMBL" id="KAB2340611.1"/>
    </source>
</evidence>
<keyword evidence="3" id="KW-1185">Reference proteome</keyword>
<evidence type="ECO:0008006" key="4">
    <source>
        <dbReference type="Google" id="ProtNLM"/>
    </source>
</evidence>
<dbReference type="AlphaFoldDB" id="A0A6H9YI75"/>
<gene>
    <name evidence="2" type="ORF">F8566_44635</name>
</gene>
<evidence type="ECO:0000256" key="1">
    <source>
        <dbReference type="SAM" id="SignalP"/>
    </source>
</evidence>
<feature type="chain" id="PRO_5039489296" description="LppX_LprAFG lipoprotein" evidence="1">
    <location>
        <begin position="28"/>
        <end position="247"/>
    </location>
</feature>
<dbReference type="RefSeq" id="WP_151569591.1">
    <property type="nucleotide sequence ID" value="NZ_WBMT01000029.1"/>
</dbReference>
<evidence type="ECO:0000313" key="3">
    <source>
        <dbReference type="Proteomes" id="UP000468735"/>
    </source>
</evidence>
<keyword evidence="1" id="KW-0732">Signal</keyword>
<name>A0A6H9YI75_9ACTN</name>
<organism evidence="2 3">
    <name type="scientific">Actinomadura rudentiformis</name>
    <dbReference type="NCBI Taxonomy" id="359158"/>
    <lineage>
        <taxon>Bacteria</taxon>
        <taxon>Bacillati</taxon>
        <taxon>Actinomycetota</taxon>
        <taxon>Actinomycetes</taxon>
        <taxon>Streptosporangiales</taxon>
        <taxon>Thermomonosporaceae</taxon>
        <taxon>Actinomadura</taxon>
    </lineage>
</organism>